<dbReference type="SUPFAM" id="SSF55781">
    <property type="entry name" value="GAF domain-like"/>
    <property type="match status" value="1"/>
</dbReference>
<sequence length="462" mass="51776">MTMSPAVTEPGTNVPLGKVMDLLLDAICVVDVQGRYVFVSAAFERIFGYTPEEIIGRPMIELVHPDDRARTLQAANEIMAGQPKPHFQNRYVRKDGQVIHIMWSARWSAADGMRIAVARDITELKRAESMQVALHAISEAAHSAEDLLALFRYIHQIVGKLLPASNFFVALYDAEKDELSFPYFVDQFDEAPAPRRLDTGTLSAEVIRSGKALLLTPDIQVPLSEFVGPIVGRDSLEWLGVPLRTQRGVIGALVVQSYSGDVRYTEKDKALLQFVSTQVAAAIERKQTETWLQYIARHDQLTALPNRELFHDRLRTALARVRRDRTRLSVLYLDLDRFKLVNDSFGHDVGDLLLREVATRISHCLRESDTVGRIGGDEFVVLLNCISQPEHATSVAEKIRFALEQPFELGGHCLHISSSIGIAVYPEHGEEDRQLMRHADDAMYGAKRQGGNRSVMNDMPLP</sequence>
<dbReference type="Proteomes" id="UP000621898">
    <property type="component" value="Unassembled WGS sequence"/>
</dbReference>
<evidence type="ECO:0000259" key="2">
    <source>
        <dbReference type="PROSITE" id="PS50887"/>
    </source>
</evidence>
<dbReference type="PANTHER" id="PTHR46663:SF3">
    <property type="entry name" value="SLL0267 PROTEIN"/>
    <property type="match status" value="1"/>
</dbReference>
<dbReference type="InterPro" id="IPR029787">
    <property type="entry name" value="Nucleotide_cyclase"/>
</dbReference>
<dbReference type="Pfam" id="PF08447">
    <property type="entry name" value="PAS_3"/>
    <property type="match status" value="1"/>
</dbReference>
<dbReference type="CDD" id="cd00130">
    <property type="entry name" value="PAS"/>
    <property type="match status" value="1"/>
</dbReference>
<dbReference type="InterPro" id="IPR029016">
    <property type="entry name" value="GAF-like_dom_sf"/>
</dbReference>
<dbReference type="Gene3D" id="3.30.450.40">
    <property type="match status" value="1"/>
</dbReference>
<dbReference type="PANTHER" id="PTHR46663">
    <property type="entry name" value="DIGUANYLATE CYCLASE DGCT-RELATED"/>
    <property type="match status" value="1"/>
</dbReference>
<dbReference type="PROSITE" id="PS50887">
    <property type="entry name" value="GGDEF"/>
    <property type="match status" value="1"/>
</dbReference>
<dbReference type="Gene3D" id="3.30.450.20">
    <property type="entry name" value="PAS domain"/>
    <property type="match status" value="1"/>
</dbReference>
<dbReference type="Pfam" id="PF00990">
    <property type="entry name" value="GGDEF"/>
    <property type="match status" value="1"/>
</dbReference>
<dbReference type="InterPro" id="IPR003018">
    <property type="entry name" value="GAF"/>
</dbReference>
<dbReference type="InterPro" id="IPR000160">
    <property type="entry name" value="GGDEF_dom"/>
</dbReference>
<accession>A0ABQ2ZN29</accession>
<dbReference type="NCBIfam" id="TIGR00229">
    <property type="entry name" value="sensory_box"/>
    <property type="match status" value="1"/>
</dbReference>
<dbReference type="InterPro" id="IPR035965">
    <property type="entry name" value="PAS-like_dom_sf"/>
</dbReference>
<organism evidence="3 4">
    <name type="scientific">Rhodanobacter panaciterrae</name>
    <dbReference type="NCBI Taxonomy" id="490572"/>
    <lineage>
        <taxon>Bacteria</taxon>
        <taxon>Pseudomonadati</taxon>
        <taxon>Pseudomonadota</taxon>
        <taxon>Gammaproteobacteria</taxon>
        <taxon>Lysobacterales</taxon>
        <taxon>Rhodanobacteraceae</taxon>
        <taxon>Rhodanobacter</taxon>
    </lineage>
</organism>
<dbReference type="SUPFAM" id="SSF55785">
    <property type="entry name" value="PYP-like sensor domain (PAS domain)"/>
    <property type="match status" value="1"/>
</dbReference>
<keyword evidence="4" id="KW-1185">Reference proteome</keyword>
<dbReference type="InterPro" id="IPR043128">
    <property type="entry name" value="Rev_trsase/Diguanyl_cyclase"/>
</dbReference>
<dbReference type="RefSeq" id="WP_229792731.1">
    <property type="nucleotide sequence ID" value="NZ_BMXT01000001.1"/>
</dbReference>
<proteinExistence type="predicted"/>
<dbReference type="CDD" id="cd01949">
    <property type="entry name" value="GGDEF"/>
    <property type="match status" value="1"/>
</dbReference>
<reference evidence="4" key="1">
    <citation type="journal article" date="2019" name="Int. J. Syst. Evol. Microbiol.">
        <title>The Global Catalogue of Microorganisms (GCM) 10K type strain sequencing project: providing services to taxonomists for standard genome sequencing and annotation.</title>
        <authorList>
            <consortium name="The Broad Institute Genomics Platform"/>
            <consortium name="The Broad Institute Genome Sequencing Center for Infectious Disease"/>
            <person name="Wu L."/>
            <person name="Ma J."/>
        </authorList>
    </citation>
    <scope>NUCLEOTIDE SEQUENCE [LARGE SCALE GENOMIC DNA]</scope>
    <source>
        <strain evidence="4">KCTC 22232</strain>
    </source>
</reference>
<dbReference type="SMART" id="SM00065">
    <property type="entry name" value="GAF"/>
    <property type="match status" value="1"/>
</dbReference>
<name>A0ABQ2ZN29_9GAMM</name>
<feature type="domain" description="PAS" evidence="1">
    <location>
        <begin position="12"/>
        <end position="82"/>
    </location>
</feature>
<dbReference type="SMART" id="SM00267">
    <property type="entry name" value="GGDEF"/>
    <property type="match status" value="1"/>
</dbReference>
<dbReference type="Gene3D" id="3.30.70.270">
    <property type="match status" value="1"/>
</dbReference>
<dbReference type="PROSITE" id="PS50112">
    <property type="entry name" value="PAS"/>
    <property type="match status" value="1"/>
</dbReference>
<gene>
    <name evidence="3" type="ORF">GCM10008098_07470</name>
</gene>
<dbReference type="InterPro" id="IPR013655">
    <property type="entry name" value="PAS_fold_3"/>
</dbReference>
<evidence type="ECO:0000313" key="3">
    <source>
        <dbReference type="EMBL" id="GGY18096.1"/>
    </source>
</evidence>
<dbReference type="NCBIfam" id="TIGR00254">
    <property type="entry name" value="GGDEF"/>
    <property type="match status" value="1"/>
</dbReference>
<evidence type="ECO:0000259" key="1">
    <source>
        <dbReference type="PROSITE" id="PS50112"/>
    </source>
</evidence>
<dbReference type="InterPro" id="IPR052163">
    <property type="entry name" value="DGC-Regulatory_Protein"/>
</dbReference>
<dbReference type="Pfam" id="PF13185">
    <property type="entry name" value="GAF_2"/>
    <property type="match status" value="1"/>
</dbReference>
<dbReference type="InterPro" id="IPR000014">
    <property type="entry name" value="PAS"/>
</dbReference>
<evidence type="ECO:0000313" key="4">
    <source>
        <dbReference type="Proteomes" id="UP000621898"/>
    </source>
</evidence>
<protein>
    <submittedName>
        <fullName evidence="3">Diguanylate cyclase</fullName>
    </submittedName>
</protein>
<feature type="domain" description="GGDEF" evidence="2">
    <location>
        <begin position="326"/>
        <end position="459"/>
    </location>
</feature>
<dbReference type="SUPFAM" id="SSF55073">
    <property type="entry name" value="Nucleotide cyclase"/>
    <property type="match status" value="1"/>
</dbReference>
<dbReference type="SMART" id="SM00091">
    <property type="entry name" value="PAS"/>
    <property type="match status" value="1"/>
</dbReference>
<comment type="caution">
    <text evidence="3">The sequence shown here is derived from an EMBL/GenBank/DDBJ whole genome shotgun (WGS) entry which is preliminary data.</text>
</comment>
<dbReference type="EMBL" id="BMXT01000001">
    <property type="protein sequence ID" value="GGY18096.1"/>
    <property type="molecule type" value="Genomic_DNA"/>
</dbReference>